<evidence type="ECO:0000313" key="3">
    <source>
        <dbReference type="Proteomes" id="UP001248819"/>
    </source>
</evidence>
<evidence type="ECO:0000259" key="1">
    <source>
        <dbReference type="Pfam" id="PF00534"/>
    </source>
</evidence>
<protein>
    <submittedName>
        <fullName evidence="2">Glycosyltransferase</fullName>
        <ecNumber evidence="2">2.4.-.-</ecNumber>
    </submittedName>
</protein>
<dbReference type="RefSeq" id="WP_311484984.1">
    <property type="nucleotide sequence ID" value="NZ_JAVRHP010000062.1"/>
</dbReference>
<gene>
    <name evidence="2" type="ORF">RM529_11750</name>
</gene>
<evidence type="ECO:0000313" key="2">
    <source>
        <dbReference type="EMBL" id="MDT0650827.1"/>
    </source>
</evidence>
<reference evidence="2 3" key="1">
    <citation type="submission" date="2023-09" db="EMBL/GenBank/DDBJ databases">
        <authorList>
            <person name="Rey-Velasco X."/>
        </authorList>
    </citation>
    <scope>NUCLEOTIDE SEQUENCE [LARGE SCALE GENOMIC DNA]</scope>
    <source>
        <strain evidence="2 3">F297</strain>
    </source>
</reference>
<dbReference type="PANTHER" id="PTHR12526">
    <property type="entry name" value="GLYCOSYLTRANSFERASE"/>
    <property type="match status" value="1"/>
</dbReference>
<dbReference type="SUPFAM" id="SSF53756">
    <property type="entry name" value="UDP-Glycosyltransferase/glycogen phosphorylase"/>
    <property type="match status" value="1"/>
</dbReference>
<dbReference type="Gene3D" id="3.40.50.2000">
    <property type="entry name" value="Glycogen Phosphorylase B"/>
    <property type="match status" value="1"/>
</dbReference>
<dbReference type="EMBL" id="JAVRHP010000062">
    <property type="protein sequence ID" value="MDT0650827.1"/>
    <property type="molecule type" value="Genomic_DNA"/>
</dbReference>
<accession>A0ABU3CWU0</accession>
<dbReference type="GO" id="GO:0016757">
    <property type="term" value="F:glycosyltransferase activity"/>
    <property type="evidence" value="ECO:0007669"/>
    <property type="project" value="UniProtKB-KW"/>
</dbReference>
<keyword evidence="2" id="KW-0808">Transferase</keyword>
<feature type="domain" description="Glycosyl transferase family 1" evidence="1">
    <location>
        <begin position="218"/>
        <end position="345"/>
    </location>
</feature>
<dbReference type="InterPro" id="IPR001296">
    <property type="entry name" value="Glyco_trans_1"/>
</dbReference>
<dbReference type="PANTHER" id="PTHR12526:SF630">
    <property type="entry name" value="GLYCOSYLTRANSFERASE"/>
    <property type="match status" value="1"/>
</dbReference>
<dbReference type="EC" id="2.4.-.-" evidence="2"/>
<dbReference type="Pfam" id="PF00534">
    <property type="entry name" value="Glycos_transf_1"/>
    <property type="match status" value="1"/>
</dbReference>
<proteinExistence type="predicted"/>
<dbReference type="CDD" id="cd03801">
    <property type="entry name" value="GT4_PimA-like"/>
    <property type="match status" value="1"/>
</dbReference>
<organism evidence="2 3">
    <name type="scientific">Autumnicola edwardsiae</name>
    <dbReference type="NCBI Taxonomy" id="3075594"/>
    <lineage>
        <taxon>Bacteria</taxon>
        <taxon>Pseudomonadati</taxon>
        <taxon>Bacteroidota</taxon>
        <taxon>Flavobacteriia</taxon>
        <taxon>Flavobacteriales</taxon>
        <taxon>Flavobacteriaceae</taxon>
        <taxon>Autumnicola</taxon>
    </lineage>
</organism>
<keyword evidence="3" id="KW-1185">Reference proteome</keyword>
<sequence length="394" mass="46105">MIRRKKLNYSYSIFGASNNSNMRLLIATPFLGDIGGTELETLNTANFLAKTGGFEEIEIFSPSVFDVEKCSPFAVNPIITFSTYPQFFQNMLFRRIEGKIKRTLNLKSPLGENLYWFFRSFKKYSKVYVLTTQSLHYFIPLINNFHSSRIVLKYTMFENTSIPDWMQEILRKVKYNIVMSKMQQNFFYNNFGTTNVVVQDITIGNESKLLEVRTKRNYTFGILCRFSKEKRIEETIKIIDELRALNFHATLLIQGDGHEKYFEFLNQLVLNKNLEGQITLNKRAISPMMTEEFYEQISYFLLTSVYEGGPMTGLEAMAAGIPVLSYNVGAMKERLGEYDWLIANDFQEMVQIAYKLVQLPNIKYREISLDIRRIYKNKLLNKYKIKKLQDLLIN</sequence>
<keyword evidence="2" id="KW-0328">Glycosyltransferase</keyword>
<comment type="caution">
    <text evidence="2">The sequence shown here is derived from an EMBL/GenBank/DDBJ whole genome shotgun (WGS) entry which is preliminary data.</text>
</comment>
<name>A0ABU3CWU0_9FLAO</name>
<dbReference type="Proteomes" id="UP001248819">
    <property type="component" value="Unassembled WGS sequence"/>
</dbReference>